<dbReference type="RefSeq" id="WP_109733403.1">
    <property type="nucleotide sequence ID" value="NZ_QGDL01000017.1"/>
</dbReference>
<dbReference type="EMBL" id="QGDL01000017">
    <property type="protein sequence ID" value="PWJ22720.1"/>
    <property type="molecule type" value="Genomic_DNA"/>
</dbReference>
<dbReference type="AlphaFoldDB" id="A0A2Y9BMD9"/>
<reference evidence="1 2" key="1">
    <citation type="submission" date="2018-05" db="EMBL/GenBank/DDBJ databases">
        <title>The Hungate 1000. A catalogue of reference genomes from the rumen microbiome.</title>
        <authorList>
            <person name="Kelly W."/>
        </authorList>
    </citation>
    <scope>NUCLEOTIDE SEQUENCE [LARGE SCALE GENOMIC DNA]</scope>
    <source>
        <strain evidence="1 2">NLAE-zl-C242</strain>
    </source>
</reference>
<evidence type="ECO:0000313" key="1">
    <source>
        <dbReference type="EMBL" id="PWJ22720.1"/>
    </source>
</evidence>
<keyword evidence="2" id="KW-1185">Reference proteome</keyword>
<sequence length="184" mass="21601">MKEEFRSKCKYLEERYKEIHRLLSQLHQNIIVQDLSKELNTPLTIGRHSNIDFDKIKEIIIDEGGLTLINKQTDSYYSYVVYTKKEFHTIGLGFMYKGKVVAPHMDFCVEDLIRKYNNDELLEIEALMEEALTHMNDDIAFLTSNTDVNVYAHYYGEYNKGFDSNSRFETISDVINNFKSLSDK</sequence>
<accession>A0A2Y9BMD9</accession>
<dbReference type="OrthoDB" id="9966025at2"/>
<name>A0A2Y9BMD9_9FIRM</name>
<dbReference type="Proteomes" id="UP000245845">
    <property type="component" value="Unassembled WGS sequence"/>
</dbReference>
<gene>
    <name evidence="1" type="ORF">A8806_11760</name>
</gene>
<comment type="caution">
    <text evidence="1">The sequence shown here is derived from an EMBL/GenBank/DDBJ whole genome shotgun (WGS) entry which is preliminary data.</text>
</comment>
<protein>
    <submittedName>
        <fullName evidence="1">Uncharacterized protein</fullName>
    </submittedName>
</protein>
<organism evidence="1 2">
    <name type="scientific">Faecalicatena orotica</name>
    <dbReference type="NCBI Taxonomy" id="1544"/>
    <lineage>
        <taxon>Bacteria</taxon>
        <taxon>Bacillati</taxon>
        <taxon>Bacillota</taxon>
        <taxon>Clostridia</taxon>
        <taxon>Lachnospirales</taxon>
        <taxon>Lachnospiraceae</taxon>
        <taxon>Faecalicatena</taxon>
    </lineage>
</organism>
<evidence type="ECO:0000313" key="2">
    <source>
        <dbReference type="Proteomes" id="UP000245845"/>
    </source>
</evidence>
<proteinExistence type="predicted"/>